<protein>
    <submittedName>
        <fullName evidence="2">Uncharacterized protein</fullName>
    </submittedName>
</protein>
<feature type="compositionally biased region" description="Polar residues" evidence="1">
    <location>
        <begin position="242"/>
        <end position="268"/>
    </location>
</feature>
<evidence type="ECO:0000313" key="2">
    <source>
        <dbReference type="EMBL" id="PWJ61213.1"/>
    </source>
</evidence>
<feature type="compositionally biased region" description="Basic and acidic residues" evidence="1">
    <location>
        <begin position="191"/>
        <end position="201"/>
    </location>
</feature>
<comment type="caution">
    <text evidence="2">The sequence shown here is derived from an EMBL/GenBank/DDBJ whole genome shotgun (WGS) entry which is preliminary data.</text>
</comment>
<reference evidence="2 3" key="1">
    <citation type="submission" date="2018-03" db="EMBL/GenBank/DDBJ databases">
        <title>Genomic Encyclopedia of Type Strains, Phase III (KMG-III): the genomes of soil and plant-associated and newly described type strains.</title>
        <authorList>
            <person name="Whitman W."/>
        </authorList>
    </citation>
    <scope>NUCLEOTIDE SEQUENCE [LARGE SCALE GENOMIC DNA]</scope>
    <source>
        <strain evidence="2 3">VKM Ac-1602</strain>
    </source>
</reference>
<dbReference type="Proteomes" id="UP000245674">
    <property type="component" value="Unassembled WGS sequence"/>
</dbReference>
<organism evidence="2 3">
    <name type="scientific">Rathayibacter iranicus NCPPB 2253 = VKM Ac-1602</name>
    <dbReference type="NCBI Taxonomy" id="1328868"/>
    <lineage>
        <taxon>Bacteria</taxon>
        <taxon>Bacillati</taxon>
        <taxon>Actinomycetota</taxon>
        <taxon>Actinomycetes</taxon>
        <taxon>Micrococcales</taxon>
        <taxon>Microbacteriaceae</taxon>
        <taxon>Rathayibacter</taxon>
    </lineage>
</organism>
<sequence>MKSLLLRRSRRVASSPPDPFSPLRLGCAGIPFLSTSREGCAVVTASAPFRCAGRVTTAHAVTVTFPRFGHPPSAPVSSAVPSFGVASLHRSLRSLSGLSPFRFVVFGAARIRIPLPCSLPVPQMPVGSVPAPRVPACALSSRDAPSRSALRAPPTVPRVASRSRPCGVTSSRPRRSSPDRHASHQQTPRQVTRERERDARSAPRTTPDVVSARHVAGEHETDETRQDAAKRDRELTRERQGKTNPGTGPSLNNEEQTTWTMPHQTTPKTAEGPRATTENRRRETTTTREAQKSEQRRQRRDRPCVVGAERYQGADADKAAAEHRDGDGADAR</sequence>
<accession>A0ABX5L9D4</accession>
<gene>
    <name evidence="2" type="ORF">B0H03_11950</name>
</gene>
<feature type="compositionally biased region" description="Basic and acidic residues" evidence="1">
    <location>
        <begin position="315"/>
        <end position="332"/>
    </location>
</feature>
<proteinExistence type="predicted"/>
<feature type="compositionally biased region" description="Basic and acidic residues" evidence="1">
    <location>
        <begin position="215"/>
        <end position="241"/>
    </location>
</feature>
<evidence type="ECO:0000313" key="3">
    <source>
        <dbReference type="Proteomes" id="UP000245674"/>
    </source>
</evidence>
<feature type="region of interest" description="Disordered" evidence="1">
    <location>
        <begin position="138"/>
        <end position="332"/>
    </location>
</feature>
<feature type="compositionally biased region" description="Basic and acidic residues" evidence="1">
    <location>
        <begin position="277"/>
        <end position="296"/>
    </location>
</feature>
<dbReference type="EMBL" id="QGDV01000019">
    <property type="protein sequence ID" value="PWJ61213.1"/>
    <property type="molecule type" value="Genomic_DNA"/>
</dbReference>
<evidence type="ECO:0000256" key="1">
    <source>
        <dbReference type="SAM" id="MobiDB-lite"/>
    </source>
</evidence>
<name>A0ABX5L9D4_9MICO</name>
<keyword evidence="3" id="KW-1185">Reference proteome</keyword>